<dbReference type="RefSeq" id="WP_077112670.1">
    <property type="nucleotide sequence ID" value="NZ_JAFBFH010000008.1"/>
</dbReference>
<evidence type="ECO:0000313" key="2">
    <source>
        <dbReference type="EMBL" id="MBM7714676.1"/>
    </source>
</evidence>
<keyword evidence="3" id="KW-1185">Reference proteome</keyword>
<dbReference type="Proteomes" id="UP000823485">
    <property type="component" value="Unassembled WGS sequence"/>
</dbReference>
<evidence type="ECO:0000256" key="1">
    <source>
        <dbReference type="RuleBase" id="RU004185"/>
    </source>
</evidence>
<name>A0ABS2R7W1_9BACI</name>
<dbReference type="NCBIfam" id="TIGR00109">
    <property type="entry name" value="hemH"/>
    <property type="match status" value="1"/>
</dbReference>
<organism evidence="2 3">
    <name type="scientific">Siminovitchia thermophila</name>
    <dbReference type="NCBI Taxonomy" id="1245522"/>
    <lineage>
        <taxon>Bacteria</taxon>
        <taxon>Bacillati</taxon>
        <taxon>Bacillota</taxon>
        <taxon>Bacilli</taxon>
        <taxon>Bacillales</taxon>
        <taxon>Bacillaceae</taxon>
        <taxon>Siminovitchia</taxon>
    </lineage>
</organism>
<dbReference type="EMBL" id="JAFBFH010000008">
    <property type="protein sequence ID" value="MBM7714676.1"/>
    <property type="molecule type" value="Genomic_DNA"/>
</dbReference>
<comment type="caution">
    <text evidence="2">The sequence shown here is derived from an EMBL/GenBank/DDBJ whole genome shotgun (WGS) entry which is preliminary data.</text>
</comment>
<dbReference type="Pfam" id="PF00762">
    <property type="entry name" value="Ferrochelatase"/>
    <property type="match status" value="1"/>
</dbReference>
<gene>
    <name evidence="2" type="ORF">JOC94_001648</name>
</gene>
<dbReference type="PANTHER" id="PTHR11108">
    <property type="entry name" value="FERROCHELATASE"/>
    <property type="match status" value="1"/>
</dbReference>
<accession>A0ABS2R7W1</accession>
<evidence type="ECO:0000313" key="3">
    <source>
        <dbReference type="Proteomes" id="UP000823485"/>
    </source>
</evidence>
<dbReference type="SUPFAM" id="SSF53800">
    <property type="entry name" value="Chelatase"/>
    <property type="match status" value="1"/>
</dbReference>
<protein>
    <submittedName>
        <fullName evidence="2">Ferrochelatase</fullName>
        <ecNumber evidence="2">4.99.1.1</ecNumber>
    </submittedName>
</protein>
<reference evidence="2 3" key="1">
    <citation type="submission" date="2021-01" db="EMBL/GenBank/DDBJ databases">
        <title>Genomic Encyclopedia of Type Strains, Phase IV (KMG-IV): sequencing the most valuable type-strain genomes for metagenomic binning, comparative biology and taxonomic classification.</title>
        <authorList>
            <person name="Goeker M."/>
        </authorList>
    </citation>
    <scope>NUCLEOTIDE SEQUENCE [LARGE SCALE GENOMIC DNA]</scope>
    <source>
        <strain evidence="2 3">DSM 105453</strain>
    </source>
</reference>
<dbReference type="Gene3D" id="3.40.50.1400">
    <property type="match status" value="2"/>
</dbReference>
<sequence>MIGIIIFAYGGPTSMDDLLDYYTHIHHGKAPSEERIEAVKEKYRHVGEANQLGSMTRRQALALEHALQPCFEEQVKSYVAFKHTPPFVRETVEKMVADGVEKIITFPIKPLYSKMGIRYYQRQVRKTLNMLGCDMPIVDVEHWHQQEDFIRILAQRVQEALDWLPKDEFQASSVIFTAHSQPGLAKTHEIYIQQFSELAKLVAEQLHVPDWEIAYRSAGEKKELWLGPDVKDVIREKASQGIKAVVTCDLLSVTTNLEALYDIGFDLQEQCREWNIELVRTAFLDDAYDFIQALKKVVLQKVTAEAKDWLRPNVI</sequence>
<dbReference type="EC" id="4.99.1.1" evidence="2"/>
<comment type="similarity">
    <text evidence="1">Belongs to the ferrochelatase family.</text>
</comment>
<keyword evidence="2" id="KW-0456">Lyase</keyword>
<dbReference type="GO" id="GO:0016829">
    <property type="term" value="F:lyase activity"/>
    <property type="evidence" value="ECO:0007669"/>
    <property type="project" value="UniProtKB-KW"/>
</dbReference>
<dbReference type="PANTHER" id="PTHR11108:SF1">
    <property type="entry name" value="FERROCHELATASE, MITOCHONDRIAL"/>
    <property type="match status" value="1"/>
</dbReference>
<proteinExistence type="inferred from homology"/>
<dbReference type="InterPro" id="IPR001015">
    <property type="entry name" value="Ferrochelatase"/>
</dbReference>